<evidence type="ECO:0000313" key="10">
    <source>
        <dbReference type="Proteomes" id="UP000077384"/>
    </source>
</evidence>
<dbReference type="EMBL" id="LROR01000036">
    <property type="protein sequence ID" value="OBR95821.1"/>
    <property type="molecule type" value="Genomic_DNA"/>
</dbReference>
<reference evidence="8 10" key="1">
    <citation type="journal article" date="2015" name="Biotechnol. Bioeng.">
        <title>Genome sequence and phenotypic characterization of Caulobacter segnis.</title>
        <authorList>
            <person name="Patel S."/>
            <person name="Fletcher B."/>
            <person name="Scott D.C."/>
            <person name="Ely B."/>
        </authorList>
    </citation>
    <scope>NUCLEOTIDE SEQUENCE [LARGE SCALE GENOMIC DNA]</scope>
    <source>
        <strain evidence="8 10">PS02</strain>
    </source>
</reference>
<evidence type="ECO:0000313" key="11">
    <source>
        <dbReference type="Proteomes" id="UP000093694"/>
    </source>
</evidence>
<evidence type="ECO:0000313" key="9">
    <source>
        <dbReference type="EMBL" id="OBR95821.1"/>
    </source>
</evidence>
<dbReference type="Gene3D" id="1.20.1740.10">
    <property type="entry name" value="Amino acid/polyamine transporter I"/>
    <property type="match status" value="1"/>
</dbReference>
<gene>
    <name evidence="8" type="primary">yjeM_1</name>
    <name evidence="9" type="ORF">CLCOS_12540</name>
    <name evidence="8" type="ORF">WX73_00548</name>
</gene>
<comment type="subcellular location">
    <subcellularLocation>
        <location evidence="1">Cell membrane</location>
        <topology evidence="1">Multi-pass membrane protein</topology>
    </subcellularLocation>
</comment>
<keyword evidence="3" id="KW-1003">Cell membrane</keyword>
<feature type="transmembrane region" description="Helical" evidence="7">
    <location>
        <begin position="364"/>
        <end position="383"/>
    </location>
</feature>
<dbReference type="AlphaFoldDB" id="A0A162NFI8"/>
<feature type="transmembrane region" description="Helical" evidence="7">
    <location>
        <begin position="389"/>
        <end position="415"/>
    </location>
</feature>
<evidence type="ECO:0000256" key="3">
    <source>
        <dbReference type="ARBA" id="ARBA00022475"/>
    </source>
</evidence>
<evidence type="ECO:0000256" key="1">
    <source>
        <dbReference type="ARBA" id="ARBA00004651"/>
    </source>
</evidence>
<dbReference type="PIRSF" id="PIRSF006060">
    <property type="entry name" value="AA_transporter"/>
    <property type="match status" value="1"/>
</dbReference>
<protein>
    <submittedName>
        <fullName evidence="8">Inner membrane transporter YjeM</fullName>
    </submittedName>
</protein>
<feature type="transmembrane region" description="Helical" evidence="7">
    <location>
        <begin position="464"/>
        <end position="486"/>
    </location>
</feature>
<keyword evidence="4 7" id="KW-0812">Transmembrane</keyword>
<dbReference type="InterPro" id="IPR002293">
    <property type="entry name" value="AA/rel_permease1"/>
</dbReference>
<keyword evidence="6 7" id="KW-0472">Membrane</keyword>
<evidence type="ECO:0000256" key="6">
    <source>
        <dbReference type="ARBA" id="ARBA00023136"/>
    </source>
</evidence>
<feature type="transmembrane region" description="Helical" evidence="7">
    <location>
        <begin position="312"/>
        <end position="334"/>
    </location>
</feature>
<sequence>MGTNNLKKLSLVALILMIFTEVFGFANMPRAFLLMGYSSIPWYIISGIAFFIPYAFMMAEFGSAFKDEKGGIYSWMNRSVGPKYAFEATFMWYASYVVLIVDMCSLIWIPLSNLIFGKDVTASWGFWGLKSTQVIGIFSIIFIVAITFIATKGLKDISKVTSIGGTAVMLLNVFLIIGAVIVLIASHGHLAQPLSFTVSPNPKYSSSLSILSFIVFAIFAYGGIEVVAGLVDQTEKPEKNFAKGMAISAIVITLGYSIGIFMCGIFTNWKQVLSNPDVHLANVAYVIMQNLGYQLGVSFNLSQSAALTLGAWIARFVGLSMFLALTGSIITVLYGPLKQIIEGTPKGLFPEKITEIKDGMPKNAMWVQCIIIVLFLVLLTVGGEGASKFFNIVVSMTNVALTIPYMFIAGAFVPFKKKEEINKPFIIFKSYKSSLIWEIVVVFTIGFANLFTIIAPAFQGDMQSTIWMVVGPIFFSIVAFILYSNYEKKNKALKQKVEN</sequence>
<dbReference type="NCBIfam" id="NF011775">
    <property type="entry name" value="PRK15238.1"/>
    <property type="match status" value="1"/>
</dbReference>
<feature type="transmembrane region" description="Helical" evidence="7">
    <location>
        <begin position="245"/>
        <end position="267"/>
    </location>
</feature>
<evidence type="ECO:0000313" key="8">
    <source>
        <dbReference type="EMBL" id="OAA92879.1"/>
    </source>
</evidence>
<name>A0A162NFI8_9CLOT</name>
<evidence type="ECO:0000256" key="4">
    <source>
        <dbReference type="ARBA" id="ARBA00022692"/>
    </source>
</evidence>
<dbReference type="Pfam" id="PF13520">
    <property type="entry name" value="AA_permease_2"/>
    <property type="match status" value="1"/>
</dbReference>
<dbReference type="PATRIC" id="fig|1705578.3.peg.929"/>
<evidence type="ECO:0000256" key="2">
    <source>
        <dbReference type="ARBA" id="ARBA00022448"/>
    </source>
</evidence>
<feature type="transmembrane region" description="Helical" evidence="7">
    <location>
        <begin position="204"/>
        <end position="224"/>
    </location>
</feature>
<dbReference type="Proteomes" id="UP000093694">
    <property type="component" value="Unassembled WGS sequence"/>
</dbReference>
<dbReference type="RefSeq" id="WP_063601303.1">
    <property type="nucleotide sequence ID" value="NZ_LITQ01000016.1"/>
</dbReference>
<dbReference type="EMBL" id="LITQ01000016">
    <property type="protein sequence ID" value="OAA92879.1"/>
    <property type="molecule type" value="Genomic_DNA"/>
</dbReference>
<organism evidence="8 10">
    <name type="scientific">Clostridium coskatii</name>
    <dbReference type="NCBI Taxonomy" id="1705578"/>
    <lineage>
        <taxon>Bacteria</taxon>
        <taxon>Bacillati</taxon>
        <taxon>Bacillota</taxon>
        <taxon>Clostridia</taxon>
        <taxon>Eubacteriales</taxon>
        <taxon>Clostridiaceae</taxon>
        <taxon>Clostridium</taxon>
    </lineage>
</organism>
<proteinExistence type="predicted"/>
<accession>A0A162NFI8</accession>
<dbReference type="PANTHER" id="PTHR42770:SF15">
    <property type="entry name" value="GLUTAMATE_GAMMA-AMINOBUTYRATE ANTIPORTER-RELATED"/>
    <property type="match status" value="1"/>
</dbReference>
<evidence type="ECO:0000256" key="5">
    <source>
        <dbReference type="ARBA" id="ARBA00022989"/>
    </source>
</evidence>
<feature type="transmembrane region" description="Helical" evidence="7">
    <location>
        <begin position="131"/>
        <end position="151"/>
    </location>
</feature>
<comment type="caution">
    <text evidence="8">The sequence shown here is derived from an EMBL/GenBank/DDBJ whole genome shotgun (WGS) entry which is preliminary data.</text>
</comment>
<feature type="transmembrane region" description="Helical" evidence="7">
    <location>
        <begin position="90"/>
        <end position="111"/>
    </location>
</feature>
<feature type="transmembrane region" description="Helical" evidence="7">
    <location>
        <begin position="40"/>
        <end position="59"/>
    </location>
</feature>
<keyword evidence="5 7" id="KW-1133">Transmembrane helix</keyword>
<keyword evidence="11" id="KW-1185">Reference proteome</keyword>
<feature type="transmembrane region" description="Helical" evidence="7">
    <location>
        <begin position="163"/>
        <end position="184"/>
    </location>
</feature>
<dbReference type="InterPro" id="IPR050367">
    <property type="entry name" value="APC_superfamily"/>
</dbReference>
<feature type="transmembrane region" description="Helical" evidence="7">
    <location>
        <begin position="435"/>
        <end position="458"/>
    </location>
</feature>
<dbReference type="PANTHER" id="PTHR42770">
    <property type="entry name" value="AMINO ACID TRANSPORTER-RELATED"/>
    <property type="match status" value="1"/>
</dbReference>
<dbReference type="Proteomes" id="UP000077384">
    <property type="component" value="Unassembled WGS sequence"/>
</dbReference>
<keyword evidence="2" id="KW-0813">Transport</keyword>
<reference evidence="9 11" key="2">
    <citation type="journal article" date="2016" name="Front. Microbiol.">
        <title>Industrial Acetogenic Biocatalysts: A Comparative Metabolic and Genomic Analysis.</title>
        <authorList>
            <person name="Bengelsdorf F."/>
            <person name="Poehlein A."/>
            <person name="Sonja S."/>
            <person name="Erz C."/>
            <person name="Hummel T."/>
            <person name="Hoffmeister S."/>
            <person name="Daniel R."/>
            <person name="Durre P."/>
        </authorList>
    </citation>
    <scope>NUCLEOTIDE SEQUENCE [LARGE SCALE GENOMIC DNA]</scope>
    <source>
        <strain evidence="9 11">PTA-10522</strain>
    </source>
</reference>
<dbReference type="GO" id="GO:0005886">
    <property type="term" value="C:plasma membrane"/>
    <property type="evidence" value="ECO:0007669"/>
    <property type="project" value="UniProtKB-SubCell"/>
</dbReference>
<evidence type="ECO:0000256" key="7">
    <source>
        <dbReference type="SAM" id="Phobius"/>
    </source>
</evidence>
<dbReference type="GO" id="GO:0022857">
    <property type="term" value="F:transmembrane transporter activity"/>
    <property type="evidence" value="ECO:0007669"/>
    <property type="project" value="InterPro"/>
</dbReference>